<comment type="caution">
    <text evidence="1">The sequence shown here is derived from an EMBL/GenBank/DDBJ whole genome shotgun (WGS) entry which is preliminary data.</text>
</comment>
<proteinExistence type="predicted"/>
<dbReference type="EMBL" id="CAJOBF010008164">
    <property type="protein sequence ID" value="CAF4249661.1"/>
    <property type="molecule type" value="Genomic_DNA"/>
</dbReference>
<feature type="non-terminal residue" evidence="1">
    <location>
        <position position="1"/>
    </location>
</feature>
<gene>
    <name evidence="1" type="ORF">UXM345_LOCUS30656</name>
</gene>
<reference evidence="1" key="1">
    <citation type="submission" date="2021-02" db="EMBL/GenBank/DDBJ databases">
        <authorList>
            <person name="Nowell W R."/>
        </authorList>
    </citation>
    <scope>NUCLEOTIDE SEQUENCE</scope>
</reference>
<evidence type="ECO:0000313" key="2">
    <source>
        <dbReference type="Proteomes" id="UP000663842"/>
    </source>
</evidence>
<sequence length="94" mass="10800">IFQSIKHTGIFIDPVSQLIQLNKNQLVLHHQSIETKQISRLSYDTLGISILYSYKCRFLGLQSELCDKAHYFIDGDSLIISVAHHINNDLITHH</sequence>
<protein>
    <submittedName>
        <fullName evidence="1">Uncharacterized protein</fullName>
    </submittedName>
</protein>
<dbReference type="AlphaFoldDB" id="A0A820EJ99"/>
<name>A0A820EJ99_9BILA</name>
<evidence type="ECO:0000313" key="1">
    <source>
        <dbReference type="EMBL" id="CAF4249661.1"/>
    </source>
</evidence>
<dbReference type="Proteomes" id="UP000663842">
    <property type="component" value="Unassembled WGS sequence"/>
</dbReference>
<organism evidence="1 2">
    <name type="scientific">Rotaria magnacalcarata</name>
    <dbReference type="NCBI Taxonomy" id="392030"/>
    <lineage>
        <taxon>Eukaryota</taxon>
        <taxon>Metazoa</taxon>
        <taxon>Spiralia</taxon>
        <taxon>Gnathifera</taxon>
        <taxon>Rotifera</taxon>
        <taxon>Eurotatoria</taxon>
        <taxon>Bdelloidea</taxon>
        <taxon>Philodinida</taxon>
        <taxon>Philodinidae</taxon>
        <taxon>Rotaria</taxon>
    </lineage>
</organism>
<accession>A0A820EJ99</accession>